<dbReference type="InterPro" id="IPR036005">
    <property type="entry name" value="Creatinase/aminopeptidase-like"/>
</dbReference>
<dbReference type="GO" id="GO:0004239">
    <property type="term" value="F:initiator methionyl aminopeptidase activity"/>
    <property type="evidence" value="ECO:0007669"/>
    <property type="project" value="UniProtKB-UniRule"/>
</dbReference>
<dbReference type="SUPFAM" id="SSF55920">
    <property type="entry name" value="Creatinase/aminopeptidase"/>
    <property type="match status" value="1"/>
</dbReference>
<feature type="domain" description="Peptidase M24" evidence="7">
    <location>
        <begin position="78"/>
        <end position="305"/>
    </location>
</feature>
<dbReference type="OrthoDB" id="3209743at2759"/>
<keyword evidence="4 5" id="KW-0378">Hydrolase</keyword>
<dbReference type="EMBL" id="RRYP01012862">
    <property type="protein sequence ID" value="TNV76846.1"/>
    <property type="molecule type" value="Genomic_DNA"/>
</dbReference>
<evidence type="ECO:0000256" key="6">
    <source>
        <dbReference type="RuleBase" id="RU003653"/>
    </source>
</evidence>
<dbReference type="Gene3D" id="3.90.230.10">
    <property type="entry name" value="Creatinase/methionine aminopeptidase superfamily"/>
    <property type="match status" value="1"/>
</dbReference>
<protein>
    <recommendedName>
        <fullName evidence="6">Methionine aminopeptidase</fullName>
        <ecNumber evidence="6">3.4.11.18</ecNumber>
    </recommendedName>
</protein>
<dbReference type="InterPro" id="IPR002467">
    <property type="entry name" value="Pept_M24A_MAP1"/>
</dbReference>
<feature type="binding site" evidence="5">
    <location>
        <position position="233"/>
    </location>
    <ligand>
        <name>a divalent metal cation</name>
        <dbReference type="ChEBI" id="CHEBI:60240"/>
        <label>2</label>
        <note>catalytic</note>
    </ligand>
</feature>
<dbReference type="GO" id="GO:0046872">
    <property type="term" value="F:metal ion binding"/>
    <property type="evidence" value="ECO:0007669"/>
    <property type="project" value="UniProtKB-UniRule"/>
</dbReference>
<feature type="binding site" evidence="5">
    <location>
        <position position="142"/>
    </location>
    <ligand>
        <name>substrate</name>
    </ligand>
</feature>
<dbReference type="InterPro" id="IPR001714">
    <property type="entry name" value="Pept_M24_MAP"/>
</dbReference>
<comment type="catalytic activity">
    <reaction evidence="5 6">
        <text>Release of N-terminal amino acids, preferentially methionine, from peptides and arylamides.</text>
        <dbReference type="EC" id="3.4.11.18"/>
    </reaction>
</comment>
<feature type="binding site" evidence="5">
    <location>
        <position position="159"/>
    </location>
    <ligand>
        <name>a divalent metal cation</name>
        <dbReference type="ChEBI" id="CHEBI:60240"/>
        <label>1</label>
    </ligand>
</feature>
<sequence>MASSSASRRLFSRTFGNSAPSLPRYTAPLKINQYKTTPPLPVPPHIIRPPYVGQNPQQFPDINSKDIHVMSADQITGLRAAAKLASQTLKHALDNTKIGMRLDDIDQLVHDFIVKDESYPSAIDFMHFPKSVCTSVNDVVAHGVPNDYVLQDGDYVNIDVVCYKQGHHGDNSGMVLLGNVHPDIQKLSKVTREAMYSAIDIVKPGTPFAKVGETIQEYAHAYGFAVNEDFGGHGIAHHMHMAPMVYHHKTHASTKQEMRPGMAFTIEPILMMSSKYQYVMWKDNWTISAPGVPSCQWEHIILVTEEGRDILTLREGEEHPLKQ</sequence>
<evidence type="ECO:0000256" key="4">
    <source>
        <dbReference type="ARBA" id="ARBA00022801"/>
    </source>
</evidence>
<evidence type="ECO:0000256" key="1">
    <source>
        <dbReference type="ARBA" id="ARBA00022438"/>
    </source>
</evidence>
<dbReference type="Proteomes" id="UP000785679">
    <property type="component" value="Unassembled WGS sequence"/>
</dbReference>
<feature type="binding site" evidence="5">
    <location>
        <position position="170"/>
    </location>
    <ligand>
        <name>a divalent metal cation</name>
        <dbReference type="ChEBI" id="CHEBI:60240"/>
        <label>1</label>
    </ligand>
</feature>
<comment type="cofactor">
    <cofactor evidence="5">
        <name>Co(2+)</name>
        <dbReference type="ChEBI" id="CHEBI:48828"/>
    </cofactor>
    <cofactor evidence="5">
        <name>Zn(2+)</name>
        <dbReference type="ChEBI" id="CHEBI:29105"/>
    </cofactor>
    <cofactor evidence="5">
        <name>Mn(2+)</name>
        <dbReference type="ChEBI" id="CHEBI:29035"/>
    </cofactor>
    <cofactor evidence="5">
        <name>Fe(2+)</name>
        <dbReference type="ChEBI" id="CHEBI:29033"/>
    </cofactor>
    <text evidence="5">Binds 2 divalent metal cations per subunit. Has a high-affinity and a low affinity metal-binding site. The true nature of the physiological cofactor is under debate. The enzyme is active with cobalt, zinc, manganese or divalent iron ions. Most likely, methionine aminopeptidases function as mononuclear Fe(2+)-metalloproteases under physiological conditions, and the catalytically relevant metal-binding site has been assigned to the histidine-containing high-affinity site.</text>
</comment>
<organism evidence="8 9">
    <name type="scientific">Halteria grandinella</name>
    <dbReference type="NCBI Taxonomy" id="5974"/>
    <lineage>
        <taxon>Eukaryota</taxon>
        <taxon>Sar</taxon>
        <taxon>Alveolata</taxon>
        <taxon>Ciliophora</taxon>
        <taxon>Intramacronucleata</taxon>
        <taxon>Spirotrichea</taxon>
        <taxon>Stichotrichia</taxon>
        <taxon>Sporadotrichida</taxon>
        <taxon>Halteriidae</taxon>
        <taxon>Halteria</taxon>
    </lineage>
</organism>
<evidence type="ECO:0000313" key="8">
    <source>
        <dbReference type="EMBL" id="TNV76846.1"/>
    </source>
</evidence>
<keyword evidence="2 5" id="KW-0645">Protease</keyword>
<proteinExistence type="inferred from homology"/>
<dbReference type="PRINTS" id="PR00599">
    <property type="entry name" value="MAPEPTIDASE"/>
</dbReference>
<dbReference type="InterPro" id="IPR000994">
    <property type="entry name" value="Pept_M24"/>
</dbReference>
<gene>
    <name evidence="8" type="ORF">FGO68_gene5485</name>
</gene>
<dbReference type="Pfam" id="PF00557">
    <property type="entry name" value="Peptidase_M24"/>
    <property type="match status" value="1"/>
</dbReference>
<accession>A0A8J8NKE6</accession>
<evidence type="ECO:0000313" key="9">
    <source>
        <dbReference type="Proteomes" id="UP000785679"/>
    </source>
</evidence>
<dbReference type="NCBIfam" id="TIGR00500">
    <property type="entry name" value="met_pdase_I"/>
    <property type="match status" value="1"/>
</dbReference>
<keyword evidence="3 5" id="KW-0479">Metal-binding</keyword>
<feature type="binding site" evidence="5">
    <location>
        <position position="240"/>
    </location>
    <ligand>
        <name>substrate</name>
    </ligand>
</feature>
<feature type="binding site" evidence="5">
    <location>
        <position position="298"/>
    </location>
    <ligand>
        <name>a divalent metal cation</name>
        <dbReference type="ChEBI" id="CHEBI:60240"/>
        <label>2</label>
        <note>catalytic</note>
    </ligand>
</feature>
<evidence type="ECO:0000259" key="7">
    <source>
        <dbReference type="Pfam" id="PF00557"/>
    </source>
</evidence>
<dbReference type="PANTHER" id="PTHR43330:SF8">
    <property type="entry name" value="METHIONINE AMINOPEPTIDASE 1D, MITOCHONDRIAL"/>
    <property type="match status" value="1"/>
</dbReference>
<keyword evidence="1 5" id="KW-0031">Aminopeptidase</keyword>
<reference evidence="8" key="1">
    <citation type="submission" date="2019-06" db="EMBL/GenBank/DDBJ databases">
        <authorList>
            <person name="Zheng W."/>
        </authorList>
    </citation>
    <scope>NUCLEOTIDE SEQUENCE</scope>
    <source>
        <strain evidence="8">QDHG01</strain>
    </source>
</reference>
<name>A0A8J8NKE6_HALGN</name>
<comment type="similarity">
    <text evidence="5">Belongs to the peptidase M24A family. Methionine aminopeptidase type 1 subfamily.</text>
</comment>
<feature type="binding site" evidence="5">
    <location>
        <position position="170"/>
    </location>
    <ligand>
        <name>a divalent metal cation</name>
        <dbReference type="ChEBI" id="CHEBI:60240"/>
        <label>2</label>
        <note>catalytic</note>
    </ligand>
</feature>
<dbReference type="CDD" id="cd01086">
    <property type="entry name" value="MetAP1"/>
    <property type="match status" value="1"/>
</dbReference>
<evidence type="ECO:0000256" key="2">
    <source>
        <dbReference type="ARBA" id="ARBA00022670"/>
    </source>
</evidence>
<evidence type="ECO:0000256" key="5">
    <source>
        <dbReference type="HAMAP-Rule" id="MF_03174"/>
    </source>
</evidence>
<evidence type="ECO:0000256" key="3">
    <source>
        <dbReference type="ARBA" id="ARBA00022723"/>
    </source>
</evidence>
<dbReference type="HAMAP" id="MF_01974">
    <property type="entry name" value="MetAP_1"/>
    <property type="match status" value="1"/>
</dbReference>
<dbReference type="AlphaFoldDB" id="A0A8J8NKE6"/>
<comment type="caution">
    <text evidence="8">The sequence shown here is derived from an EMBL/GenBank/DDBJ whole genome shotgun (WGS) entry which is preliminary data.</text>
</comment>
<dbReference type="EC" id="3.4.11.18" evidence="6"/>
<dbReference type="PANTHER" id="PTHR43330">
    <property type="entry name" value="METHIONINE AMINOPEPTIDASE"/>
    <property type="match status" value="1"/>
</dbReference>
<keyword evidence="9" id="KW-1185">Reference proteome</keyword>
<dbReference type="GO" id="GO:0006508">
    <property type="term" value="P:proteolysis"/>
    <property type="evidence" value="ECO:0007669"/>
    <property type="project" value="UniProtKB-KW"/>
</dbReference>
<comment type="function">
    <text evidence="6">Cotranslationally removes the N-terminal methionine from nascent proteins. The N-terminal methionine is often cleaved when the second residue in the primary sequence is small and uncharged (Met-Ala-, Cys, Gly, Pro, Ser, Thr, or Val).</text>
</comment>
<feature type="binding site" evidence="5">
    <location>
        <position position="267"/>
    </location>
    <ligand>
        <name>a divalent metal cation</name>
        <dbReference type="ChEBI" id="CHEBI:60240"/>
        <label>2</label>
        <note>catalytic</note>
    </ligand>
</feature>
<feature type="binding site" evidence="5">
    <location>
        <position position="298"/>
    </location>
    <ligand>
        <name>a divalent metal cation</name>
        <dbReference type="ChEBI" id="CHEBI:60240"/>
        <label>1</label>
    </ligand>
</feature>
<dbReference type="GO" id="GO:0070006">
    <property type="term" value="F:metalloaminopeptidase activity"/>
    <property type="evidence" value="ECO:0007669"/>
    <property type="project" value="UniProtKB-UniRule"/>
</dbReference>